<evidence type="ECO:0000256" key="13">
    <source>
        <dbReference type="ARBA" id="ARBA00023237"/>
    </source>
</evidence>
<dbReference type="AlphaFoldDB" id="A0A4Q6XG70"/>
<dbReference type="InterPro" id="IPR012910">
    <property type="entry name" value="Plug_dom"/>
</dbReference>
<name>A0A4Q6XG70_9SPHI</name>
<organism evidence="17 18">
    <name type="scientific">Sphingobacterium corticibacterium</name>
    <dbReference type="NCBI Taxonomy" id="2484746"/>
    <lineage>
        <taxon>Bacteria</taxon>
        <taxon>Pseudomonadati</taxon>
        <taxon>Bacteroidota</taxon>
        <taxon>Sphingobacteriia</taxon>
        <taxon>Sphingobacteriales</taxon>
        <taxon>Sphingobacteriaceae</taxon>
        <taxon>Sphingobacterium</taxon>
    </lineage>
</organism>
<evidence type="ECO:0000256" key="5">
    <source>
        <dbReference type="ARBA" id="ARBA00022496"/>
    </source>
</evidence>
<keyword evidence="10 15" id="KW-0798">TonB box</keyword>
<feature type="domain" description="Secretin/TonB short N-terminal" evidence="16">
    <location>
        <begin position="63"/>
        <end position="114"/>
    </location>
</feature>
<dbReference type="CDD" id="cd01347">
    <property type="entry name" value="ligand_gated_channel"/>
    <property type="match status" value="1"/>
</dbReference>
<dbReference type="InterPro" id="IPR011662">
    <property type="entry name" value="Secretin/TonB_short_N"/>
</dbReference>
<dbReference type="Proteomes" id="UP000292855">
    <property type="component" value="Unassembled WGS sequence"/>
</dbReference>
<evidence type="ECO:0000256" key="14">
    <source>
        <dbReference type="PROSITE-ProRule" id="PRU01360"/>
    </source>
</evidence>
<keyword evidence="4 14" id="KW-1134">Transmembrane beta strand</keyword>
<keyword evidence="6 14" id="KW-0812">Transmembrane</keyword>
<dbReference type="PANTHER" id="PTHR32552">
    <property type="entry name" value="FERRICHROME IRON RECEPTOR-RELATED"/>
    <property type="match status" value="1"/>
</dbReference>
<dbReference type="InterPro" id="IPR037066">
    <property type="entry name" value="Plug_dom_sf"/>
</dbReference>
<dbReference type="PANTHER" id="PTHR32552:SF68">
    <property type="entry name" value="FERRICHROME OUTER MEMBRANE TRANSPORTER_PHAGE RECEPTOR"/>
    <property type="match status" value="1"/>
</dbReference>
<dbReference type="PROSITE" id="PS52016">
    <property type="entry name" value="TONB_DEPENDENT_REC_3"/>
    <property type="match status" value="1"/>
</dbReference>
<sequence length="822" mass="92014">MYYLSWNTWNGIKYKVCATFILLFILIFNVAGQENLLQKKISIELQNVKLSEAIKVIETEAKCSIVYSGTFVDVDRIVTIRANNLPVSDVLGQLFGNLDNAIKVRGNQITLRRPLGTDTTTINFKVDALQLDEVEVFGERNQQPDKLDAITRLPLKPSDQIQSISIISEKLIRQQGVLTIRDGVQNVPGVYTFSTYNNTKESIASRGFRGIPTLKNGVRVYEDGLGQGFITDMEGVESIQVLKGSNAITQGLSADVGNSGGVVNIVTKVPKFENTGYVSMRAGSWGLLRPAFDVQGVINEEKTLAFRINGAYENRGSYRSVIDGQKMYVNPSLAWKPDSKTQVFLELDYLNDSRTPDAGTVNLGDMGTNAIYRLPYDSYLGFENDRYTTKNMTYTLRLNRKMTDQLSLRVAYFGSTLKTTNQSVYLATVRDTDANIRARSIIGSTVENNNSTLQVDLVGTDIYTGGLSHTLQVGFDYKASTIRTFLPSNNLLRIDTVNIFENPTNVLPTNSRLQWNGIAVNDVLINSYGIMAQDVVSIGNYIKAVLGLRYSASETQSNAVYGTTRGDAWNPQVGVVVSPWKGLNVFGSYTSNTNINATGIIDREGKPLGRSRYDQFEVGAKTQWLNDRLRFNLTLYKINNHNLPMQIYEGNIPTPFYEKGGNDERKGVEVELTGRPLPQLDVIAGYAYIDARYKDHTLYYFDSAPLNTPKHTYNVYVNYLVDRGALRGFSLGAGAYYIGKRPISDWSRVVDEMHGIQPGLKPFDIAAYTTVNIQAGYGFSKHWDLRLFFNNVFNEIGFNAYRTLYINQTDPRNFSAILTYKF</sequence>
<reference evidence="17 18" key="1">
    <citation type="submission" date="2019-02" db="EMBL/GenBank/DDBJ databases">
        <authorList>
            <person name="Li Y."/>
        </authorList>
    </citation>
    <scope>NUCLEOTIDE SEQUENCE [LARGE SCALE GENOMIC DNA]</scope>
    <source>
        <strain evidence="17 18">30C10-4-7</strain>
    </source>
</reference>
<keyword evidence="12 17" id="KW-0675">Receptor</keyword>
<dbReference type="GO" id="GO:0038023">
    <property type="term" value="F:signaling receptor activity"/>
    <property type="evidence" value="ECO:0007669"/>
    <property type="project" value="InterPro"/>
</dbReference>
<evidence type="ECO:0000256" key="10">
    <source>
        <dbReference type="ARBA" id="ARBA00023077"/>
    </source>
</evidence>
<gene>
    <name evidence="17" type="ORF">EWE74_16140</name>
</gene>
<evidence type="ECO:0000259" key="16">
    <source>
        <dbReference type="SMART" id="SM00965"/>
    </source>
</evidence>
<accession>A0A4Q6XG70</accession>
<dbReference type="Pfam" id="PF07715">
    <property type="entry name" value="Plug"/>
    <property type="match status" value="1"/>
</dbReference>
<dbReference type="InterPro" id="IPR010105">
    <property type="entry name" value="TonB_sidphr_rcpt"/>
</dbReference>
<evidence type="ECO:0000256" key="11">
    <source>
        <dbReference type="ARBA" id="ARBA00023136"/>
    </source>
</evidence>
<comment type="subcellular location">
    <subcellularLocation>
        <location evidence="1 14">Cell outer membrane</location>
        <topology evidence="1 14">Multi-pass membrane protein</topology>
    </subcellularLocation>
</comment>
<dbReference type="OrthoDB" id="9758472at2"/>
<keyword evidence="18" id="KW-1185">Reference proteome</keyword>
<dbReference type="Pfam" id="PF07660">
    <property type="entry name" value="STN"/>
    <property type="match status" value="1"/>
</dbReference>
<evidence type="ECO:0000256" key="9">
    <source>
        <dbReference type="ARBA" id="ARBA00023065"/>
    </source>
</evidence>
<keyword evidence="13 14" id="KW-0998">Cell outer membrane</keyword>
<dbReference type="GO" id="GO:0015891">
    <property type="term" value="P:siderophore transport"/>
    <property type="evidence" value="ECO:0007669"/>
    <property type="project" value="InterPro"/>
</dbReference>
<evidence type="ECO:0000256" key="12">
    <source>
        <dbReference type="ARBA" id="ARBA00023170"/>
    </source>
</evidence>
<evidence type="ECO:0000256" key="2">
    <source>
        <dbReference type="ARBA" id="ARBA00009810"/>
    </source>
</evidence>
<evidence type="ECO:0000256" key="6">
    <source>
        <dbReference type="ARBA" id="ARBA00022692"/>
    </source>
</evidence>
<comment type="caution">
    <text evidence="17">The sequence shown here is derived from an EMBL/GenBank/DDBJ whole genome shotgun (WGS) entry which is preliminary data.</text>
</comment>
<keyword evidence="5" id="KW-0410">Iron transport</keyword>
<evidence type="ECO:0000256" key="1">
    <source>
        <dbReference type="ARBA" id="ARBA00004571"/>
    </source>
</evidence>
<evidence type="ECO:0000256" key="8">
    <source>
        <dbReference type="ARBA" id="ARBA00023004"/>
    </source>
</evidence>
<evidence type="ECO:0000256" key="4">
    <source>
        <dbReference type="ARBA" id="ARBA00022452"/>
    </source>
</evidence>
<comment type="similarity">
    <text evidence="2 14 15">Belongs to the TonB-dependent receptor family.</text>
</comment>
<protein>
    <submittedName>
        <fullName evidence="17">TonB-dependent siderophore receptor</fullName>
    </submittedName>
</protein>
<dbReference type="GO" id="GO:0015344">
    <property type="term" value="F:siderophore uptake transmembrane transporter activity"/>
    <property type="evidence" value="ECO:0007669"/>
    <property type="project" value="TreeGrafter"/>
</dbReference>
<dbReference type="Gene3D" id="2.170.130.10">
    <property type="entry name" value="TonB-dependent receptor, plug domain"/>
    <property type="match status" value="1"/>
</dbReference>
<evidence type="ECO:0000256" key="3">
    <source>
        <dbReference type="ARBA" id="ARBA00022448"/>
    </source>
</evidence>
<evidence type="ECO:0000313" key="17">
    <source>
        <dbReference type="EMBL" id="RZF58851.1"/>
    </source>
</evidence>
<dbReference type="InterPro" id="IPR039426">
    <property type="entry name" value="TonB-dep_rcpt-like"/>
</dbReference>
<dbReference type="InterPro" id="IPR036942">
    <property type="entry name" value="Beta-barrel_TonB_sf"/>
</dbReference>
<dbReference type="GO" id="GO:0009279">
    <property type="term" value="C:cell outer membrane"/>
    <property type="evidence" value="ECO:0007669"/>
    <property type="project" value="UniProtKB-SubCell"/>
</dbReference>
<dbReference type="InterPro" id="IPR000531">
    <property type="entry name" value="Beta-barrel_TonB"/>
</dbReference>
<evidence type="ECO:0000256" key="7">
    <source>
        <dbReference type="ARBA" id="ARBA00022729"/>
    </source>
</evidence>
<keyword evidence="8" id="KW-0408">Iron</keyword>
<evidence type="ECO:0000313" key="18">
    <source>
        <dbReference type="Proteomes" id="UP000292855"/>
    </source>
</evidence>
<dbReference type="Gene3D" id="2.40.170.20">
    <property type="entry name" value="TonB-dependent receptor, beta-barrel domain"/>
    <property type="match status" value="1"/>
</dbReference>
<proteinExistence type="inferred from homology"/>
<dbReference type="SMART" id="SM00965">
    <property type="entry name" value="STN"/>
    <property type="match status" value="1"/>
</dbReference>
<keyword evidence="9" id="KW-0406">Ion transport</keyword>
<keyword evidence="11 14" id="KW-0472">Membrane</keyword>
<keyword evidence="7" id="KW-0732">Signal</keyword>
<evidence type="ECO:0000256" key="15">
    <source>
        <dbReference type="RuleBase" id="RU003357"/>
    </source>
</evidence>
<dbReference type="SUPFAM" id="SSF56935">
    <property type="entry name" value="Porins"/>
    <property type="match status" value="1"/>
</dbReference>
<dbReference type="RefSeq" id="WP_130142638.1">
    <property type="nucleotide sequence ID" value="NZ_SGIT01000003.1"/>
</dbReference>
<dbReference type="EMBL" id="SGIT01000003">
    <property type="protein sequence ID" value="RZF58851.1"/>
    <property type="molecule type" value="Genomic_DNA"/>
</dbReference>
<dbReference type="NCBIfam" id="TIGR01783">
    <property type="entry name" value="TonB-siderophor"/>
    <property type="match status" value="1"/>
</dbReference>
<keyword evidence="3 14" id="KW-0813">Transport</keyword>
<dbReference type="Pfam" id="PF00593">
    <property type="entry name" value="TonB_dep_Rec_b-barrel"/>
    <property type="match status" value="1"/>
</dbReference>